<keyword evidence="7" id="KW-1185">Reference proteome</keyword>
<dbReference type="PROSITE" id="PS00748">
    <property type="entry name" value="F_ACTIN_CAPPING_A_1"/>
    <property type="match status" value="1"/>
</dbReference>
<dbReference type="InterPro" id="IPR037282">
    <property type="entry name" value="CapZ_alpha/beta"/>
</dbReference>
<evidence type="ECO:0000256" key="5">
    <source>
        <dbReference type="RuleBase" id="RU365077"/>
    </source>
</evidence>
<keyword evidence="4 5" id="KW-0009">Actin-binding</keyword>
<dbReference type="InterPro" id="IPR042276">
    <property type="entry name" value="CapZ_alpha/beta_2"/>
</dbReference>
<name>A0A8T0GTM4_CERPU</name>
<sequence length="309" mass="35158">MEDRISEEDEYEELADDQKVAIGKWFLLNAPPGQVSQVAKDVREVLMDERLYDQAAKEAFPEYNVKNMISLEMPDGSGQVLLTEFGQLDRSRYLDPRTASVAVVDHVKQVCTEVRPADDEDLPSAYVEGFRFSVDAALMKYVDDAFQGGECSVYCTKGKDVEKSGGEFELTVVICNSSYSPKNFRGGCWQSVWRVLINEELRTATLQGTISVNAHYFEEGNVQLESSRKFNDTVTLQDGKDAGTTIVHVIEHLESVYLSSLEEQYSNLSDRTFKELRRKLPVTRTLFQWDKALQLSLTREITREFSNKR</sequence>
<evidence type="ECO:0000313" key="7">
    <source>
        <dbReference type="Proteomes" id="UP000822688"/>
    </source>
</evidence>
<dbReference type="FunFam" id="3.30.1140.60:FF:000003">
    <property type="entry name" value="F-actin-capping protein subunit alpha"/>
    <property type="match status" value="1"/>
</dbReference>
<dbReference type="PRINTS" id="PR00191">
    <property type="entry name" value="FACTINCAPA"/>
</dbReference>
<evidence type="ECO:0000256" key="1">
    <source>
        <dbReference type="ARBA" id="ARBA00010479"/>
    </source>
</evidence>
<gene>
    <name evidence="6" type="ORF">KC19_9G070000</name>
</gene>
<accession>A0A8T0GTM4</accession>
<dbReference type="PANTHER" id="PTHR10653">
    <property type="entry name" value="F-ACTIN-CAPPING PROTEIN SUBUNIT ALPHA"/>
    <property type="match status" value="1"/>
</dbReference>
<comment type="function">
    <text evidence="5">F-actin-capping proteins bind in a Ca(2+)-independent manner to the fast growing ends of actin filaments (barbed end) thereby blocking the exchange of subunits at these ends. Unlike other capping proteins (such as gelsolin and severin), these proteins do not sever actin filaments.</text>
</comment>
<dbReference type="Pfam" id="PF01267">
    <property type="entry name" value="F-actin_cap_A"/>
    <property type="match status" value="1"/>
</dbReference>
<organism evidence="6 7">
    <name type="scientific">Ceratodon purpureus</name>
    <name type="common">Fire moss</name>
    <name type="synonym">Dicranum purpureum</name>
    <dbReference type="NCBI Taxonomy" id="3225"/>
    <lineage>
        <taxon>Eukaryota</taxon>
        <taxon>Viridiplantae</taxon>
        <taxon>Streptophyta</taxon>
        <taxon>Embryophyta</taxon>
        <taxon>Bryophyta</taxon>
        <taxon>Bryophytina</taxon>
        <taxon>Bryopsida</taxon>
        <taxon>Dicranidae</taxon>
        <taxon>Pseudoditrichales</taxon>
        <taxon>Ditrichaceae</taxon>
        <taxon>Ceratodon</taxon>
    </lineage>
</organism>
<protein>
    <recommendedName>
        <fullName evidence="2 5">F-actin-capping protein subunit alpha</fullName>
    </recommendedName>
</protein>
<dbReference type="GO" id="GO:0051016">
    <property type="term" value="P:barbed-end actin filament capping"/>
    <property type="evidence" value="ECO:0007669"/>
    <property type="project" value="UniProtKB-UniRule"/>
</dbReference>
<dbReference type="GO" id="GO:0030863">
    <property type="term" value="C:cortical cytoskeleton"/>
    <property type="evidence" value="ECO:0007669"/>
    <property type="project" value="TreeGrafter"/>
</dbReference>
<dbReference type="InterPro" id="IPR017865">
    <property type="entry name" value="F-actin_cap_asu_CS"/>
</dbReference>
<dbReference type="FunFam" id="3.90.1150.210:FF:000003">
    <property type="entry name" value="F-actin-capping protein subunit alpha"/>
    <property type="match status" value="1"/>
</dbReference>
<dbReference type="EMBL" id="CM026430">
    <property type="protein sequence ID" value="KAG0561514.1"/>
    <property type="molecule type" value="Genomic_DNA"/>
</dbReference>
<dbReference type="PANTHER" id="PTHR10653:SF0">
    <property type="entry name" value="F-ACTIN-CAPPING PROTEIN SUBUNIT ALPHA"/>
    <property type="match status" value="1"/>
</dbReference>
<dbReference type="PROSITE" id="PS00749">
    <property type="entry name" value="F_ACTIN_CAPPING_A_2"/>
    <property type="match status" value="1"/>
</dbReference>
<comment type="similarity">
    <text evidence="1 5">Belongs to the F-actin-capping protein alpha subunit family.</text>
</comment>
<dbReference type="Gene3D" id="3.90.1150.210">
    <property type="entry name" value="F-actin capping protein, beta subunit"/>
    <property type="match status" value="1"/>
</dbReference>
<evidence type="ECO:0000313" key="6">
    <source>
        <dbReference type="EMBL" id="KAG0561514.1"/>
    </source>
</evidence>
<evidence type="ECO:0000256" key="4">
    <source>
        <dbReference type="ARBA" id="ARBA00023203"/>
    </source>
</evidence>
<reference evidence="6" key="1">
    <citation type="submission" date="2020-06" db="EMBL/GenBank/DDBJ databases">
        <title>WGS assembly of Ceratodon purpureus strain R40.</title>
        <authorList>
            <person name="Carey S.B."/>
            <person name="Jenkins J."/>
            <person name="Shu S."/>
            <person name="Lovell J.T."/>
            <person name="Sreedasyam A."/>
            <person name="Maumus F."/>
            <person name="Tiley G.P."/>
            <person name="Fernandez-Pozo N."/>
            <person name="Barry K."/>
            <person name="Chen C."/>
            <person name="Wang M."/>
            <person name="Lipzen A."/>
            <person name="Daum C."/>
            <person name="Saski C.A."/>
            <person name="Payton A.C."/>
            <person name="Mcbreen J.C."/>
            <person name="Conrad R.E."/>
            <person name="Kollar L.M."/>
            <person name="Olsson S."/>
            <person name="Huttunen S."/>
            <person name="Landis J.B."/>
            <person name="Wickett N.J."/>
            <person name="Johnson M.G."/>
            <person name="Rensing S.A."/>
            <person name="Grimwood J."/>
            <person name="Schmutz J."/>
            <person name="Mcdaniel S.F."/>
        </authorList>
    </citation>
    <scope>NUCLEOTIDE SEQUENCE</scope>
    <source>
        <strain evidence="6">R40</strain>
    </source>
</reference>
<dbReference type="Gene3D" id="3.30.1140.60">
    <property type="entry name" value="F-actin capping protein, alpha subunit"/>
    <property type="match status" value="1"/>
</dbReference>
<dbReference type="InterPro" id="IPR042489">
    <property type="entry name" value="CapZ_alpha_1"/>
</dbReference>
<keyword evidence="3 5" id="KW-0117">Actin capping</keyword>
<comment type="subunit">
    <text evidence="5">Heterodimer of an alpha and a beta subunit.</text>
</comment>
<proteinExistence type="inferred from homology"/>
<dbReference type="SUPFAM" id="SSF90096">
    <property type="entry name" value="Subunits of heterodimeric actin filament capping protein Capz"/>
    <property type="match status" value="1"/>
</dbReference>
<evidence type="ECO:0000256" key="2">
    <source>
        <dbReference type="ARBA" id="ARBA00014038"/>
    </source>
</evidence>
<dbReference type="AlphaFoldDB" id="A0A8T0GTM4"/>
<evidence type="ECO:0000256" key="3">
    <source>
        <dbReference type="ARBA" id="ARBA00022467"/>
    </source>
</evidence>
<dbReference type="GO" id="GO:0008290">
    <property type="term" value="C:F-actin capping protein complex"/>
    <property type="evidence" value="ECO:0007669"/>
    <property type="project" value="UniProtKB-UniRule"/>
</dbReference>
<dbReference type="GO" id="GO:0051015">
    <property type="term" value="F:actin filament binding"/>
    <property type="evidence" value="ECO:0007669"/>
    <property type="project" value="TreeGrafter"/>
</dbReference>
<dbReference type="GO" id="GO:0030036">
    <property type="term" value="P:actin cytoskeleton organization"/>
    <property type="evidence" value="ECO:0007669"/>
    <property type="project" value="TreeGrafter"/>
</dbReference>
<dbReference type="InterPro" id="IPR002189">
    <property type="entry name" value="CapZ_alpha"/>
</dbReference>
<comment type="caution">
    <text evidence="6">The sequence shown here is derived from an EMBL/GenBank/DDBJ whole genome shotgun (WGS) entry which is preliminary data.</text>
</comment>
<dbReference type="Proteomes" id="UP000822688">
    <property type="component" value="Chromosome 9"/>
</dbReference>